<keyword evidence="1" id="KW-0472">Membrane</keyword>
<evidence type="ECO:0000313" key="3">
    <source>
        <dbReference type="Proteomes" id="UP000313645"/>
    </source>
</evidence>
<evidence type="ECO:0000256" key="1">
    <source>
        <dbReference type="SAM" id="Phobius"/>
    </source>
</evidence>
<organism evidence="2 3">
    <name type="scientific">Marinobacter halodurans</name>
    <dbReference type="NCBI Taxonomy" id="2528979"/>
    <lineage>
        <taxon>Bacteria</taxon>
        <taxon>Pseudomonadati</taxon>
        <taxon>Pseudomonadota</taxon>
        <taxon>Gammaproteobacteria</taxon>
        <taxon>Pseudomonadales</taxon>
        <taxon>Marinobacteraceae</taxon>
        <taxon>Marinobacter</taxon>
    </lineage>
</organism>
<dbReference type="RefSeq" id="WP_131484241.1">
    <property type="nucleotide sequence ID" value="NZ_SJDL01000088.1"/>
</dbReference>
<protein>
    <submittedName>
        <fullName evidence="2">Uncharacterized protein</fullName>
    </submittedName>
</protein>
<proteinExistence type="predicted"/>
<reference evidence="2 3" key="1">
    <citation type="submission" date="2019-02" db="EMBL/GenBank/DDBJ databases">
        <title>Marinobacter halodurans sp. nov., a marine bacterium isolated from sea tidal flat.</title>
        <authorList>
            <person name="Yoo Y."/>
            <person name="Lee D.W."/>
            <person name="Kim B.S."/>
            <person name="Kim J.-J."/>
        </authorList>
    </citation>
    <scope>NUCLEOTIDE SEQUENCE [LARGE SCALE GENOMIC DNA]</scope>
    <source>
        <strain evidence="2 3">YJ-S3-2</strain>
    </source>
</reference>
<keyword evidence="1" id="KW-1133">Transmembrane helix</keyword>
<gene>
    <name evidence="2" type="ORF">EZI54_23230</name>
</gene>
<name>A0ABY1ZDD1_9GAMM</name>
<feature type="transmembrane region" description="Helical" evidence="1">
    <location>
        <begin position="44"/>
        <end position="61"/>
    </location>
</feature>
<feature type="transmembrane region" description="Helical" evidence="1">
    <location>
        <begin position="17"/>
        <end position="35"/>
    </location>
</feature>
<dbReference type="EMBL" id="SJDL01000088">
    <property type="protein sequence ID" value="TBW46402.1"/>
    <property type="molecule type" value="Genomic_DNA"/>
</dbReference>
<evidence type="ECO:0000313" key="2">
    <source>
        <dbReference type="EMBL" id="TBW46402.1"/>
    </source>
</evidence>
<comment type="caution">
    <text evidence="2">The sequence shown here is derived from an EMBL/GenBank/DDBJ whole genome shotgun (WGS) entry which is preliminary data.</text>
</comment>
<dbReference type="Proteomes" id="UP000313645">
    <property type="component" value="Unassembled WGS sequence"/>
</dbReference>
<accession>A0ABY1ZDD1</accession>
<sequence>MTDKNDVQTKREWYQTGWLWVWLIVFWPVGLYGLWKRVDPKNRKWVAIGGAAFVVIGLIGVEDGSSLSSSKGSYSGTGSYLQKDSVVCFTERAFEKQSTLIASGGKNLISGCKVTKYRMKVAIDDMSLFSGKVRVITMGGQTLWTFAEMVDS</sequence>
<keyword evidence="1" id="KW-0812">Transmembrane</keyword>
<keyword evidence="3" id="KW-1185">Reference proteome</keyword>